<proteinExistence type="predicted"/>
<protein>
    <submittedName>
        <fullName evidence="2">Uncharacterized protein</fullName>
    </submittedName>
</protein>
<evidence type="ECO:0000256" key="1">
    <source>
        <dbReference type="SAM" id="MobiDB-lite"/>
    </source>
</evidence>
<gene>
    <name evidence="2" type="ORF">AVEN_38436_1</name>
</gene>
<reference evidence="2 3" key="1">
    <citation type="journal article" date="2019" name="Sci. Rep.">
        <title>Orb-weaving spider Araneus ventricosus genome elucidates the spidroin gene catalogue.</title>
        <authorList>
            <person name="Kono N."/>
            <person name="Nakamura H."/>
            <person name="Ohtoshi R."/>
            <person name="Moran D.A.P."/>
            <person name="Shinohara A."/>
            <person name="Yoshida Y."/>
            <person name="Fujiwara M."/>
            <person name="Mori M."/>
            <person name="Tomita M."/>
            <person name="Arakawa K."/>
        </authorList>
    </citation>
    <scope>NUCLEOTIDE SEQUENCE [LARGE SCALE GENOMIC DNA]</scope>
</reference>
<comment type="caution">
    <text evidence="2">The sequence shown here is derived from an EMBL/GenBank/DDBJ whole genome shotgun (WGS) entry which is preliminary data.</text>
</comment>
<sequence>MLLRPRWPSGKLSASEPKGSRLETDLIEDPSFIGRVAGYIIRKGPNDLQLLWCGSLEKRVTDQAQSSSPQLAPITSNYEVRPKIALVLLQNGALI</sequence>
<evidence type="ECO:0000313" key="2">
    <source>
        <dbReference type="EMBL" id="GBN39313.1"/>
    </source>
</evidence>
<feature type="region of interest" description="Disordered" evidence="1">
    <location>
        <begin position="1"/>
        <end position="21"/>
    </location>
</feature>
<dbReference type="EMBL" id="BGPR01009326">
    <property type="protein sequence ID" value="GBN39313.1"/>
    <property type="molecule type" value="Genomic_DNA"/>
</dbReference>
<name>A0A4Y2NKB8_ARAVE</name>
<dbReference type="Proteomes" id="UP000499080">
    <property type="component" value="Unassembled WGS sequence"/>
</dbReference>
<organism evidence="2 3">
    <name type="scientific">Araneus ventricosus</name>
    <name type="common">Orbweaver spider</name>
    <name type="synonym">Epeira ventricosa</name>
    <dbReference type="NCBI Taxonomy" id="182803"/>
    <lineage>
        <taxon>Eukaryota</taxon>
        <taxon>Metazoa</taxon>
        <taxon>Ecdysozoa</taxon>
        <taxon>Arthropoda</taxon>
        <taxon>Chelicerata</taxon>
        <taxon>Arachnida</taxon>
        <taxon>Araneae</taxon>
        <taxon>Araneomorphae</taxon>
        <taxon>Entelegynae</taxon>
        <taxon>Araneoidea</taxon>
        <taxon>Araneidae</taxon>
        <taxon>Araneus</taxon>
    </lineage>
</organism>
<accession>A0A4Y2NKB8</accession>
<keyword evidence="3" id="KW-1185">Reference proteome</keyword>
<dbReference type="AlphaFoldDB" id="A0A4Y2NKB8"/>
<evidence type="ECO:0000313" key="3">
    <source>
        <dbReference type="Proteomes" id="UP000499080"/>
    </source>
</evidence>